<organism evidence="1 2">
    <name type="scientific">Plakobranchus ocellatus</name>
    <dbReference type="NCBI Taxonomy" id="259542"/>
    <lineage>
        <taxon>Eukaryota</taxon>
        <taxon>Metazoa</taxon>
        <taxon>Spiralia</taxon>
        <taxon>Lophotrochozoa</taxon>
        <taxon>Mollusca</taxon>
        <taxon>Gastropoda</taxon>
        <taxon>Heterobranchia</taxon>
        <taxon>Euthyneura</taxon>
        <taxon>Panpulmonata</taxon>
        <taxon>Sacoglossa</taxon>
        <taxon>Placobranchoidea</taxon>
        <taxon>Plakobranchidae</taxon>
        <taxon>Plakobranchus</taxon>
    </lineage>
</organism>
<accession>A0AAV3Y1F1</accession>
<sequence length="110" mass="12655">MLDARRWECGERQKGGKVWEDVFCREVERWREAERKEGEGKCVMPGGGKMGEKQKAGRVRKDVRCEEVRLAVAKHVMNINTVKGRGLYQMQCKIVSDKLFIVNLIIADDS</sequence>
<keyword evidence="2" id="KW-1185">Reference proteome</keyword>
<evidence type="ECO:0000313" key="2">
    <source>
        <dbReference type="Proteomes" id="UP000735302"/>
    </source>
</evidence>
<dbReference type="EMBL" id="BLXT01000339">
    <property type="protein sequence ID" value="GFN76072.1"/>
    <property type="molecule type" value="Genomic_DNA"/>
</dbReference>
<proteinExistence type="predicted"/>
<evidence type="ECO:0000313" key="1">
    <source>
        <dbReference type="EMBL" id="GFN76072.1"/>
    </source>
</evidence>
<gene>
    <name evidence="1" type="ORF">PoB_000257800</name>
</gene>
<dbReference type="AlphaFoldDB" id="A0AAV3Y1F1"/>
<dbReference type="Proteomes" id="UP000735302">
    <property type="component" value="Unassembled WGS sequence"/>
</dbReference>
<comment type="caution">
    <text evidence="1">The sequence shown here is derived from an EMBL/GenBank/DDBJ whole genome shotgun (WGS) entry which is preliminary data.</text>
</comment>
<name>A0AAV3Y1F1_9GAST</name>
<reference evidence="1 2" key="1">
    <citation type="journal article" date="2021" name="Elife">
        <title>Chloroplast acquisition without the gene transfer in kleptoplastic sea slugs, Plakobranchus ocellatus.</title>
        <authorList>
            <person name="Maeda T."/>
            <person name="Takahashi S."/>
            <person name="Yoshida T."/>
            <person name="Shimamura S."/>
            <person name="Takaki Y."/>
            <person name="Nagai Y."/>
            <person name="Toyoda A."/>
            <person name="Suzuki Y."/>
            <person name="Arimoto A."/>
            <person name="Ishii H."/>
            <person name="Satoh N."/>
            <person name="Nishiyama T."/>
            <person name="Hasebe M."/>
            <person name="Maruyama T."/>
            <person name="Minagawa J."/>
            <person name="Obokata J."/>
            <person name="Shigenobu S."/>
        </authorList>
    </citation>
    <scope>NUCLEOTIDE SEQUENCE [LARGE SCALE GENOMIC DNA]</scope>
</reference>
<protein>
    <submittedName>
        <fullName evidence="1">Uncharacterized protein</fullName>
    </submittedName>
</protein>